<dbReference type="Pfam" id="PF00589">
    <property type="entry name" value="Phage_integrase"/>
    <property type="match status" value="1"/>
</dbReference>
<dbReference type="SUPFAM" id="SSF56349">
    <property type="entry name" value="DNA breaking-rejoining enzymes"/>
    <property type="match status" value="1"/>
</dbReference>
<accession>A0ABU9JPN9</accession>
<evidence type="ECO:0000259" key="5">
    <source>
        <dbReference type="PROSITE" id="PS51898"/>
    </source>
</evidence>
<dbReference type="RefSeq" id="WP_019185703.1">
    <property type="nucleotide sequence ID" value="NZ_JBBYHY010000007.1"/>
</dbReference>
<comment type="similarity">
    <text evidence="1">Belongs to the 'phage' integrase family.</text>
</comment>
<name>A0ABU9JPN9_9GAMM</name>
<protein>
    <submittedName>
        <fullName evidence="6">Site-specific integrase</fullName>
    </submittedName>
</protein>
<feature type="domain" description="Tyr recombinase" evidence="5">
    <location>
        <begin position="189"/>
        <end position="418"/>
    </location>
</feature>
<keyword evidence="3" id="KW-0238">DNA-binding</keyword>
<dbReference type="PANTHER" id="PTHR30349">
    <property type="entry name" value="PHAGE INTEGRASE-RELATED"/>
    <property type="match status" value="1"/>
</dbReference>
<dbReference type="Proteomes" id="UP001455088">
    <property type="component" value="Unassembled WGS sequence"/>
</dbReference>
<keyword evidence="2" id="KW-0229">DNA integration</keyword>
<dbReference type="InterPro" id="IPR002104">
    <property type="entry name" value="Integrase_catalytic"/>
</dbReference>
<dbReference type="EMBL" id="JBBYHY010000007">
    <property type="protein sequence ID" value="MEL3954794.1"/>
    <property type="molecule type" value="Genomic_DNA"/>
</dbReference>
<dbReference type="InterPro" id="IPR050090">
    <property type="entry name" value="Tyrosine_recombinase_XerCD"/>
</dbReference>
<evidence type="ECO:0000256" key="4">
    <source>
        <dbReference type="ARBA" id="ARBA00023172"/>
    </source>
</evidence>
<dbReference type="PROSITE" id="PS51898">
    <property type="entry name" value="TYR_RECOMBINASE"/>
    <property type="match status" value="1"/>
</dbReference>
<evidence type="ECO:0000313" key="7">
    <source>
        <dbReference type="Proteomes" id="UP001455088"/>
    </source>
</evidence>
<reference evidence="6 7" key="1">
    <citation type="submission" date="2024-04" db="EMBL/GenBank/DDBJ databases">
        <title>Bacterial endophytes with biocontrol capabilities against important plant pathogens.</title>
        <authorList>
            <person name="Alayande K.A."/>
        </authorList>
    </citation>
    <scope>NUCLEOTIDE SEQUENCE [LARGE SCALE GENOMIC DNA]</scope>
    <source>
        <strain evidence="6 7">KV22</strain>
    </source>
</reference>
<sequence>MSSLAMRVMNQGERVPLLLDDQGLPLFYPTLFATAQLRNAGAAVNTIRNALTHIQVLLRWEMQEGRNLVDEFTGGTFLSLPDIVSLRDLAKLDMRYVGAREDTEVRSGNVVAFSDARVGPTVARPSVTQRVAYNRMTTIADYLEFLGGVIIQHRNSAEFAHDLAEMGKRIRKHRPRGSKHGLIQTPVEKSPDPGVVKRLREVIAIGSDENPFSDPTIQLRNAIIIELYRVTGMRTGELLSLWVEQFHLGHEPSVSVRRNHDDVHDPRAYQPTSKTKERILPISDELAKLVQHYILEVRARIPGARRHPYVFVSHKAGKTFGRPLSKNGLYRVIERVSAVSPELAGIHPHALRHHMNYALSLAIDQHNAASRSNDAEQIIREGREQDIRAHLNGHRNKESGKVYNERHIREQADKAMRLLGSALARNNDKKVGDEGKR</sequence>
<dbReference type="InterPro" id="IPR011010">
    <property type="entry name" value="DNA_brk_join_enz"/>
</dbReference>
<dbReference type="CDD" id="cd00397">
    <property type="entry name" value="DNA_BRE_C"/>
    <property type="match status" value="1"/>
</dbReference>
<proteinExistence type="inferred from homology"/>
<dbReference type="PANTHER" id="PTHR30349:SF41">
    <property type="entry name" value="INTEGRASE_RECOMBINASE PROTEIN MJ0367-RELATED"/>
    <property type="match status" value="1"/>
</dbReference>
<keyword evidence="4" id="KW-0233">DNA recombination</keyword>
<evidence type="ECO:0000256" key="1">
    <source>
        <dbReference type="ARBA" id="ARBA00008857"/>
    </source>
</evidence>
<keyword evidence="7" id="KW-1185">Reference proteome</keyword>
<evidence type="ECO:0000256" key="3">
    <source>
        <dbReference type="ARBA" id="ARBA00023125"/>
    </source>
</evidence>
<organism evidence="6 7">
    <name type="scientific">Stenotrophomonas bentonitica</name>
    <dbReference type="NCBI Taxonomy" id="1450134"/>
    <lineage>
        <taxon>Bacteria</taxon>
        <taxon>Pseudomonadati</taxon>
        <taxon>Pseudomonadota</taxon>
        <taxon>Gammaproteobacteria</taxon>
        <taxon>Lysobacterales</taxon>
        <taxon>Lysobacteraceae</taxon>
        <taxon>Stenotrophomonas</taxon>
    </lineage>
</organism>
<evidence type="ECO:0000313" key="6">
    <source>
        <dbReference type="EMBL" id="MEL3954794.1"/>
    </source>
</evidence>
<dbReference type="Gene3D" id="1.10.443.10">
    <property type="entry name" value="Intergrase catalytic core"/>
    <property type="match status" value="1"/>
</dbReference>
<comment type="caution">
    <text evidence="6">The sequence shown here is derived from an EMBL/GenBank/DDBJ whole genome shotgun (WGS) entry which is preliminary data.</text>
</comment>
<evidence type="ECO:0000256" key="2">
    <source>
        <dbReference type="ARBA" id="ARBA00022908"/>
    </source>
</evidence>
<gene>
    <name evidence="6" type="ORF">AAE039_14640</name>
</gene>
<dbReference type="InterPro" id="IPR013762">
    <property type="entry name" value="Integrase-like_cat_sf"/>
</dbReference>